<dbReference type="EnsemblPlants" id="TuG1812G0400002381.01.T01">
    <property type="protein sequence ID" value="TuG1812G0400002381.01.T01.cds268896"/>
    <property type="gene ID" value="TuG1812G0400002381.01"/>
</dbReference>
<sequence length="82" mass="9685">MLMSIVPKHLFSHVFLVHFTRLCIHADIMVLFPRLIILQRTIGICFLHFTMLMSVVSKRLFSHVFLVHFTSIHVDSMSFQDR</sequence>
<proteinExistence type="predicted"/>
<dbReference type="Gramene" id="TuG1812G0400002381.01.T02">
    <property type="protein sequence ID" value="TuG1812G0400002381.01.T02.cds268896"/>
    <property type="gene ID" value="TuG1812G0400002381.01"/>
</dbReference>
<dbReference type="AlphaFoldDB" id="A0A8R7U9K8"/>
<keyword evidence="1" id="KW-0472">Membrane</keyword>
<keyword evidence="1" id="KW-1133">Transmembrane helix</keyword>
<dbReference type="Proteomes" id="UP000015106">
    <property type="component" value="Chromosome 4"/>
</dbReference>
<evidence type="ECO:0000256" key="1">
    <source>
        <dbReference type="SAM" id="Phobius"/>
    </source>
</evidence>
<organism evidence="2 3">
    <name type="scientific">Triticum urartu</name>
    <name type="common">Red wild einkorn</name>
    <name type="synonym">Crithodium urartu</name>
    <dbReference type="NCBI Taxonomy" id="4572"/>
    <lineage>
        <taxon>Eukaryota</taxon>
        <taxon>Viridiplantae</taxon>
        <taxon>Streptophyta</taxon>
        <taxon>Embryophyta</taxon>
        <taxon>Tracheophyta</taxon>
        <taxon>Spermatophyta</taxon>
        <taxon>Magnoliopsida</taxon>
        <taxon>Liliopsida</taxon>
        <taxon>Poales</taxon>
        <taxon>Poaceae</taxon>
        <taxon>BOP clade</taxon>
        <taxon>Pooideae</taxon>
        <taxon>Triticodae</taxon>
        <taxon>Triticeae</taxon>
        <taxon>Triticinae</taxon>
        <taxon>Triticum</taxon>
    </lineage>
</organism>
<name>A0A8R7U9K8_TRIUA</name>
<feature type="transmembrane region" description="Helical" evidence="1">
    <location>
        <begin position="36"/>
        <end position="56"/>
    </location>
</feature>
<reference evidence="2" key="2">
    <citation type="submission" date="2018-03" db="EMBL/GenBank/DDBJ databases">
        <title>The Triticum urartu genome reveals the dynamic nature of wheat genome evolution.</title>
        <authorList>
            <person name="Ling H."/>
            <person name="Ma B."/>
            <person name="Shi X."/>
            <person name="Liu H."/>
            <person name="Dong L."/>
            <person name="Sun H."/>
            <person name="Cao Y."/>
            <person name="Gao Q."/>
            <person name="Zheng S."/>
            <person name="Li Y."/>
            <person name="Yu Y."/>
            <person name="Du H."/>
            <person name="Qi M."/>
            <person name="Li Y."/>
            <person name="Yu H."/>
            <person name="Cui Y."/>
            <person name="Wang N."/>
            <person name="Chen C."/>
            <person name="Wu H."/>
            <person name="Zhao Y."/>
            <person name="Zhang J."/>
            <person name="Li Y."/>
            <person name="Zhou W."/>
            <person name="Zhang B."/>
            <person name="Hu W."/>
            <person name="Eijk M."/>
            <person name="Tang J."/>
            <person name="Witsenboer H."/>
            <person name="Zhao S."/>
            <person name="Li Z."/>
            <person name="Zhang A."/>
            <person name="Wang D."/>
            <person name="Liang C."/>
        </authorList>
    </citation>
    <scope>NUCLEOTIDE SEQUENCE [LARGE SCALE GENOMIC DNA]</scope>
    <source>
        <strain evidence="2">cv. G1812</strain>
    </source>
</reference>
<keyword evidence="1" id="KW-0812">Transmembrane</keyword>
<evidence type="ECO:0000313" key="3">
    <source>
        <dbReference type="Proteomes" id="UP000015106"/>
    </source>
</evidence>
<dbReference type="EnsemblPlants" id="TuG1812G0400002381.01.T02">
    <property type="protein sequence ID" value="TuG1812G0400002381.01.T02.cds268896"/>
    <property type="gene ID" value="TuG1812G0400002381.01"/>
</dbReference>
<dbReference type="Gramene" id="TuG1812G0400002381.01.T01">
    <property type="protein sequence ID" value="TuG1812G0400002381.01.T01.cds268896"/>
    <property type="gene ID" value="TuG1812G0400002381.01"/>
</dbReference>
<protein>
    <submittedName>
        <fullName evidence="2">Uncharacterized protein</fullName>
    </submittedName>
</protein>
<evidence type="ECO:0000313" key="2">
    <source>
        <dbReference type="EnsemblPlants" id="TuG1812G0400002381.01.T02.cds268896"/>
    </source>
</evidence>
<keyword evidence="3" id="KW-1185">Reference proteome</keyword>
<accession>A0A8R7U9K8</accession>
<reference evidence="3" key="1">
    <citation type="journal article" date="2013" name="Nature">
        <title>Draft genome of the wheat A-genome progenitor Triticum urartu.</title>
        <authorList>
            <person name="Ling H.Q."/>
            <person name="Zhao S."/>
            <person name="Liu D."/>
            <person name="Wang J."/>
            <person name="Sun H."/>
            <person name="Zhang C."/>
            <person name="Fan H."/>
            <person name="Li D."/>
            <person name="Dong L."/>
            <person name="Tao Y."/>
            <person name="Gao C."/>
            <person name="Wu H."/>
            <person name="Li Y."/>
            <person name="Cui Y."/>
            <person name="Guo X."/>
            <person name="Zheng S."/>
            <person name="Wang B."/>
            <person name="Yu K."/>
            <person name="Liang Q."/>
            <person name="Yang W."/>
            <person name="Lou X."/>
            <person name="Chen J."/>
            <person name="Feng M."/>
            <person name="Jian J."/>
            <person name="Zhang X."/>
            <person name="Luo G."/>
            <person name="Jiang Y."/>
            <person name="Liu J."/>
            <person name="Wang Z."/>
            <person name="Sha Y."/>
            <person name="Zhang B."/>
            <person name="Wu H."/>
            <person name="Tang D."/>
            <person name="Shen Q."/>
            <person name="Xue P."/>
            <person name="Zou S."/>
            <person name="Wang X."/>
            <person name="Liu X."/>
            <person name="Wang F."/>
            <person name="Yang Y."/>
            <person name="An X."/>
            <person name="Dong Z."/>
            <person name="Zhang K."/>
            <person name="Zhang X."/>
            <person name="Luo M.C."/>
            <person name="Dvorak J."/>
            <person name="Tong Y."/>
            <person name="Wang J."/>
            <person name="Yang H."/>
            <person name="Li Z."/>
            <person name="Wang D."/>
            <person name="Zhang A."/>
            <person name="Wang J."/>
        </authorList>
    </citation>
    <scope>NUCLEOTIDE SEQUENCE</scope>
    <source>
        <strain evidence="3">cv. G1812</strain>
    </source>
</reference>
<reference evidence="2" key="3">
    <citation type="submission" date="2022-06" db="UniProtKB">
        <authorList>
            <consortium name="EnsemblPlants"/>
        </authorList>
    </citation>
    <scope>IDENTIFICATION</scope>
</reference>